<keyword evidence="1" id="KW-0175">Coiled coil</keyword>
<feature type="coiled-coil region" evidence="1">
    <location>
        <begin position="134"/>
        <end position="186"/>
    </location>
</feature>
<accession>A0A0B5AS82</accession>
<organism evidence="2 3">
    <name type="scientific">Jeotgalibacillus malaysiensis</name>
    <dbReference type="NCBI Taxonomy" id="1508404"/>
    <lineage>
        <taxon>Bacteria</taxon>
        <taxon>Bacillati</taxon>
        <taxon>Bacillota</taxon>
        <taxon>Bacilli</taxon>
        <taxon>Bacillales</taxon>
        <taxon>Caryophanaceae</taxon>
        <taxon>Jeotgalibacillus</taxon>
    </lineage>
</organism>
<dbReference type="EMBL" id="CP009416">
    <property type="protein sequence ID" value="AJD91547.1"/>
    <property type="molecule type" value="Genomic_DNA"/>
</dbReference>
<dbReference type="STRING" id="1508404.JMA_22300"/>
<dbReference type="HOGENOM" id="CLU_1101724_0_0_9"/>
<dbReference type="AlphaFoldDB" id="A0A0B5AS82"/>
<proteinExistence type="predicted"/>
<dbReference type="Proteomes" id="UP000031449">
    <property type="component" value="Chromosome"/>
</dbReference>
<gene>
    <name evidence="2" type="ORF">JMA_22300</name>
</gene>
<name>A0A0B5AS82_9BACL</name>
<evidence type="ECO:0000313" key="2">
    <source>
        <dbReference type="EMBL" id="AJD91547.1"/>
    </source>
</evidence>
<reference evidence="2 3" key="1">
    <citation type="submission" date="2014-08" db="EMBL/GenBank/DDBJ databases">
        <title>Complete genome of a marine bacteria Jeotgalibacillus malaysiensis.</title>
        <authorList>
            <person name="Yaakop A.S."/>
            <person name="Chan K.-G."/>
            <person name="Goh K.M."/>
        </authorList>
    </citation>
    <scope>NUCLEOTIDE SEQUENCE [LARGE SCALE GENOMIC DNA]</scope>
    <source>
        <strain evidence="2 3">D5</strain>
    </source>
</reference>
<dbReference type="KEGG" id="jeo:JMA_22300"/>
<sequence length="252" mass="29026">MISRNYITILRSYLNSKYTSADDFSIDPVQEYEEVIIKITYRYDSSIYMHVVVDKTGTPYSASFAPGNLLSIEEVTLQTNKLISYVSQWTSNIDAELKSNPIVQKIEQQDKIIDEIFDLFKGYDKDETFNPEEVEDVKGRLDALEARMESYIKENYARESEQQNIINELKRDIEKLKIQSNNFTKKNWIISYITKFYTLIEKHPKLSALAASLIYGGLPEEVKQLIPDAATQLLLPSSVSKEDESSDDDSEK</sequence>
<dbReference type="BioCyc" id="JESP1508404:G14D9-11485-MONOMER"/>
<evidence type="ECO:0000256" key="1">
    <source>
        <dbReference type="SAM" id="Coils"/>
    </source>
</evidence>
<evidence type="ECO:0000313" key="3">
    <source>
        <dbReference type="Proteomes" id="UP000031449"/>
    </source>
</evidence>
<protein>
    <submittedName>
        <fullName evidence="2">Uncharacterized protein</fullName>
    </submittedName>
</protein>
<keyword evidence="3" id="KW-1185">Reference proteome</keyword>